<comment type="subcellular location">
    <subcellularLocation>
        <location evidence="1">Cell membrane</location>
        <topology evidence="1">Lipid-anchor</topology>
    </subcellularLocation>
</comment>
<dbReference type="SUPFAM" id="SSF53822">
    <property type="entry name" value="Periplasmic binding protein-like I"/>
    <property type="match status" value="1"/>
</dbReference>
<evidence type="ECO:0000256" key="5">
    <source>
        <dbReference type="ARBA" id="ARBA00023136"/>
    </source>
</evidence>
<dbReference type="PANTHER" id="PTHR34296:SF2">
    <property type="entry name" value="ABC TRANSPORTER GUANOSINE-BINDING PROTEIN NUPN"/>
    <property type="match status" value="1"/>
</dbReference>
<evidence type="ECO:0000256" key="2">
    <source>
        <dbReference type="ARBA" id="ARBA00008610"/>
    </source>
</evidence>
<keyword evidence="7" id="KW-1133">Transmembrane helix</keyword>
<evidence type="ECO:0000256" key="6">
    <source>
        <dbReference type="ARBA" id="ARBA00023288"/>
    </source>
</evidence>
<dbReference type="Gene3D" id="3.40.50.2300">
    <property type="match status" value="2"/>
</dbReference>
<evidence type="ECO:0000256" key="7">
    <source>
        <dbReference type="SAM" id="Phobius"/>
    </source>
</evidence>
<evidence type="ECO:0000256" key="3">
    <source>
        <dbReference type="ARBA" id="ARBA00022475"/>
    </source>
</evidence>
<gene>
    <name evidence="9" type="ORF">H6G24_12285</name>
</gene>
<evidence type="ECO:0000256" key="1">
    <source>
        <dbReference type="ARBA" id="ARBA00004193"/>
    </source>
</evidence>
<dbReference type="EMBL" id="JACJQH010000016">
    <property type="protein sequence ID" value="MBD2196269.1"/>
    <property type="molecule type" value="Genomic_DNA"/>
</dbReference>
<dbReference type="InterPro" id="IPR050957">
    <property type="entry name" value="BMP_lipoprotein"/>
</dbReference>
<dbReference type="InterPro" id="IPR003760">
    <property type="entry name" value="PnrA-like"/>
</dbReference>
<evidence type="ECO:0000313" key="9">
    <source>
        <dbReference type="EMBL" id="MBD2196269.1"/>
    </source>
</evidence>
<comment type="caution">
    <text evidence="9">The sequence shown here is derived from an EMBL/GenBank/DDBJ whole genome shotgun (WGS) entry which is preliminary data.</text>
</comment>
<dbReference type="RefSeq" id="WP_190541388.1">
    <property type="nucleotide sequence ID" value="NZ_CAWPNO010000047.1"/>
</dbReference>
<dbReference type="PANTHER" id="PTHR34296">
    <property type="entry name" value="TRANSCRIPTIONAL ACTIVATOR PROTEIN MED"/>
    <property type="match status" value="1"/>
</dbReference>
<reference evidence="9 10" key="1">
    <citation type="journal article" date="2020" name="ISME J.">
        <title>Comparative genomics reveals insights into cyanobacterial evolution and habitat adaptation.</title>
        <authorList>
            <person name="Chen M.Y."/>
            <person name="Teng W.K."/>
            <person name="Zhao L."/>
            <person name="Hu C.X."/>
            <person name="Zhou Y.K."/>
            <person name="Han B.P."/>
            <person name="Song L.R."/>
            <person name="Shu W.S."/>
        </authorList>
    </citation>
    <scope>NUCLEOTIDE SEQUENCE [LARGE SCALE GENOMIC DNA]</scope>
    <source>
        <strain evidence="9 10">FACHB-288</strain>
    </source>
</reference>
<accession>A0ABR8A8W6</accession>
<keyword evidence="7" id="KW-0812">Transmembrane</keyword>
<keyword evidence="4" id="KW-0732">Signal</keyword>
<proteinExistence type="inferred from homology"/>
<protein>
    <submittedName>
        <fullName evidence="9">BMP family protein</fullName>
    </submittedName>
</protein>
<dbReference type="Proteomes" id="UP000658514">
    <property type="component" value="Unassembled WGS sequence"/>
</dbReference>
<evidence type="ECO:0000313" key="10">
    <source>
        <dbReference type="Proteomes" id="UP000658514"/>
    </source>
</evidence>
<evidence type="ECO:0000256" key="4">
    <source>
        <dbReference type="ARBA" id="ARBA00022729"/>
    </source>
</evidence>
<comment type="similarity">
    <text evidence="2">Belongs to the BMP lipoprotein family.</text>
</comment>
<keyword evidence="3" id="KW-1003">Cell membrane</keyword>
<feature type="transmembrane region" description="Helical" evidence="7">
    <location>
        <begin position="12"/>
        <end position="33"/>
    </location>
</feature>
<name>A0ABR8A8W6_9CYAN</name>
<feature type="domain" description="ABC transporter substrate-binding protein PnrA-like" evidence="8">
    <location>
        <begin position="50"/>
        <end position="341"/>
    </location>
</feature>
<sequence length="347" mass="37922">MRSLAVMYVQRQISPVKVMGVLLTLLLTACYYVKHRPESIFKNTTAGAFKVAIILPGPIDDESWNQSGYTGLKLIQKQLGAEIAYTANVTTNNAEAIIRQYAQKEFDFIIIHGGNYVKASEIVAKEFPRSKFAIVGSYGGNNSNLGALAFRSNEVGYLAGVIAALKTQTHKVAFIGGEPLLITKEQAILLERGIKKTNPNINVSINWVNSWRDPDTAKSIAQAQIAQGVDILVTDADFGNLGAIQAAASHKSVGVITWMYAIVGDEDKYQLAANNIIARVVQQVPQLLLEGATLAQQGRWEGKQYKFGFLEGSQELTSFNSSLTPKQTELVKSIKQDIITGKIDIFP</sequence>
<dbReference type="InterPro" id="IPR028082">
    <property type="entry name" value="Peripla_BP_I"/>
</dbReference>
<dbReference type="CDD" id="cd06304">
    <property type="entry name" value="PBP1_BmpA_Med_PnrA-like"/>
    <property type="match status" value="1"/>
</dbReference>
<keyword evidence="6" id="KW-0449">Lipoprotein</keyword>
<evidence type="ECO:0000259" key="8">
    <source>
        <dbReference type="Pfam" id="PF02608"/>
    </source>
</evidence>
<keyword evidence="5 7" id="KW-0472">Membrane</keyword>
<dbReference type="Pfam" id="PF02608">
    <property type="entry name" value="Bmp"/>
    <property type="match status" value="1"/>
</dbReference>
<keyword evidence="10" id="KW-1185">Reference proteome</keyword>
<organism evidence="9 10">
    <name type="scientific">Calothrix parietina FACHB-288</name>
    <dbReference type="NCBI Taxonomy" id="2692896"/>
    <lineage>
        <taxon>Bacteria</taxon>
        <taxon>Bacillati</taxon>
        <taxon>Cyanobacteriota</taxon>
        <taxon>Cyanophyceae</taxon>
        <taxon>Nostocales</taxon>
        <taxon>Calotrichaceae</taxon>
        <taxon>Calothrix</taxon>
    </lineage>
</organism>
<dbReference type="PROSITE" id="PS51257">
    <property type="entry name" value="PROKAR_LIPOPROTEIN"/>
    <property type="match status" value="1"/>
</dbReference>